<gene>
    <name evidence="2" type="ORF">L6637_02140</name>
</gene>
<dbReference type="EMBL" id="JAKLUA010000001">
    <property type="protein sequence ID" value="MCG2665731.1"/>
    <property type="molecule type" value="Genomic_DNA"/>
</dbReference>
<protein>
    <submittedName>
        <fullName evidence="2">DUF2235 domain-containing protein</fullName>
    </submittedName>
</protein>
<reference evidence="2" key="1">
    <citation type="submission" date="2022-01" db="EMBL/GenBank/DDBJ databases">
        <title>Genome sequnece data of strain Bradyrhizobium sp. nov.</title>
        <authorList>
            <person name="Zhang J."/>
        </authorList>
    </citation>
    <scope>NUCLEOTIDE SEQUENCE</scope>
    <source>
        <strain evidence="2">WYCCWR 12774</strain>
    </source>
</reference>
<evidence type="ECO:0000259" key="1">
    <source>
        <dbReference type="Pfam" id="PF09994"/>
    </source>
</evidence>
<feature type="domain" description="T6SS Phospholipase effector Tle1-like catalytic" evidence="1">
    <location>
        <begin position="2"/>
        <end position="264"/>
    </location>
</feature>
<organism evidence="2 3">
    <name type="scientific">Bradyrhizobium zhengyangense</name>
    <dbReference type="NCBI Taxonomy" id="2911009"/>
    <lineage>
        <taxon>Bacteria</taxon>
        <taxon>Pseudomonadati</taxon>
        <taxon>Pseudomonadota</taxon>
        <taxon>Alphaproteobacteria</taxon>
        <taxon>Hyphomicrobiales</taxon>
        <taxon>Nitrobacteraceae</taxon>
        <taxon>Bradyrhizobium</taxon>
    </lineage>
</organism>
<comment type="caution">
    <text evidence="2">The sequence shown here is derived from an EMBL/GenBank/DDBJ whole genome shotgun (WGS) entry which is preliminary data.</text>
</comment>
<dbReference type="InterPro" id="IPR018712">
    <property type="entry name" value="Tle1-like_cat"/>
</dbReference>
<dbReference type="PANTHER" id="PTHR33840">
    <property type="match status" value="1"/>
</dbReference>
<dbReference type="PANTHER" id="PTHR33840:SF1">
    <property type="entry name" value="TLE1 PHOSPHOLIPASE DOMAIN-CONTAINING PROTEIN"/>
    <property type="match status" value="1"/>
</dbReference>
<dbReference type="InterPro" id="IPR029058">
    <property type="entry name" value="AB_hydrolase_fold"/>
</dbReference>
<accession>A0ABS9LFG2</accession>
<evidence type="ECO:0000313" key="3">
    <source>
        <dbReference type="Proteomes" id="UP001139012"/>
    </source>
</evidence>
<dbReference type="Pfam" id="PF09994">
    <property type="entry name" value="T6SS_Tle1-like_cat"/>
    <property type="match status" value="1"/>
</dbReference>
<name>A0ABS9LFG2_9BRAD</name>
<evidence type="ECO:0000313" key="2">
    <source>
        <dbReference type="EMBL" id="MCG2665731.1"/>
    </source>
</evidence>
<dbReference type="RefSeq" id="WP_237868931.1">
    <property type="nucleotide sequence ID" value="NZ_JAKLUA010000001.1"/>
</dbReference>
<keyword evidence="3" id="KW-1185">Reference proteome</keyword>
<dbReference type="Proteomes" id="UP001139012">
    <property type="component" value="Unassembled WGS sequence"/>
</dbReference>
<sequence>MKKLAIYLDGTFNTLNNNTNVWRLKSLTAETTDQRVYYSQGVGTIRGEAVRGGVAGYGIDDEIIQAYTWLIENFDDGDEIFIFGFSRGAYTARSLSGLISKCGIQRLGAPLSIEQLYARYRLYVAPTIRSLLREPLPADASIEERWLTKYSQPTKIKFVGLWDTVGSMGIPVGSAEAKVHKYRFLDTHLRLDNEHAFHALALDEHRANFNATFWTRTVKTGEVGAPVRAIDHVEQRWFVGCHANVGGGYASDPLSQRPLVWLMDKAGALGLAYRDKVEIDVTEKAPAINDSYSEFGKGLYHLFSKRFFRPVGPPPETGTAATTSRINETIDGSVFDRWRSDAKYRPANLVAWAEAKTIDPAKLFGAVMAADPGVAVR</sequence>
<proteinExistence type="predicted"/>
<dbReference type="SUPFAM" id="SSF53474">
    <property type="entry name" value="alpha/beta-Hydrolases"/>
    <property type="match status" value="1"/>
</dbReference>